<name>A0A3D8GTW3_9BACI</name>
<reference evidence="1 2" key="1">
    <citation type="submission" date="2018-07" db="EMBL/GenBank/DDBJ databases">
        <title>Bacillus sp. YLB-04 draft genome sequence.</title>
        <authorList>
            <person name="Yu L."/>
            <person name="Tang X."/>
        </authorList>
    </citation>
    <scope>NUCLEOTIDE SEQUENCE [LARGE SCALE GENOMIC DNA]</scope>
    <source>
        <strain evidence="1 2">YLB-04</strain>
    </source>
</reference>
<comment type="caution">
    <text evidence="1">The sequence shown here is derived from an EMBL/GenBank/DDBJ whole genome shotgun (WGS) entry which is preliminary data.</text>
</comment>
<evidence type="ECO:0000313" key="2">
    <source>
        <dbReference type="Proteomes" id="UP000257144"/>
    </source>
</evidence>
<proteinExistence type="predicted"/>
<dbReference type="AlphaFoldDB" id="A0A3D8GTW3"/>
<evidence type="ECO:0000313" key="1">
    <source>
        <dbReference type="EMBL" id="RDU37910.1"/>
    </source>
</evidence>
<sequence>MWFWKSRDRIIIGKTANGDATVQLPDSKVQPRIRMVVDANDVPGMEFLDGEGNVVYKLPPE</sequence>
<dbReference type="OrthoDB" id="1349101at2"/>
<dbReference type="EMBL" id="QNQT01000002">
    <property type="protein sequence ID" value="RDU37910.1"/>
    <property type="molecule type" value="Genomic_DNA"/>
</dbReference>
<gene>
    <name evidence="1" type="ORF">DRW41_08860</name>
</gene>
<keyword evidence="2" id="KW-1185">Reference proteome</keyword>
<accession>A0A3D8GTW3</accession>
<dbReference type="RefSeq" id="WP_115451579.1">
    <property type="nucleotide sequence ID" value="NZ_QNQT01000002.1"/>
</dbReference>
<protein>
    <submittedName>
        <fullName evidence="1">Uncharacterized protein</fullName>
    </submittedName>
</protein>
<organism evidence="1 2">
    <name type="scientific">Neobacillus piezotolerans</name>
    <dbReference type="NCBI Taxonomy" id="2259171"/>
    <lineage>
        <taxon>Bacteria</taxon>
        <taxon>Bacillati</taxon>
        <taxon>Bacillota</taxon>
        <taxon>Bacilli</taxon>
        <taxon>Bacillales</taxon>
        <taxon>Bacillaceae</taxon>
        <taxon>Neobacillus</taxon>
    </lineage>
</organism>
<dbReference type="Proteomes" id="UP000257144">
    <property type="component" value="Unassembled WGS sequence"/>
</dbReference>